<dbReference type="InterPro" id="IPR011051">
    <property type="entry name" value="RmlC_Cupin_sf"/>
</dbReference>
<dbReference type="Pfam" id="PF07883">
    <property type="entry name" value="Cupin_2"/>
    <property type="match status" value="1"/>
</dbReference>
<dbReference type="InterPro" id="IPR013096">
    <property type="entry name" value="Cupin_2"/>
</dbReference>
<dbReference type="InterPro" id="IPR001387">
    <property type="entry name" value="Cro/C1-type_HTH"/>
</dbReference>
<dbReference type="InterPro" id="IPR050807">
    <property type="entry name" value="TransReg_Diox_bact_type"/>
</dbReference>
<dbReference type="SUPFAM" id="SSF47413">
    <property type="entry name" value="lambda repressor-like DNA-binding domains"/>
    <property type="match status" value="1"/>
</dbReference>
<protein>
    <submittedName>
        <fullName evidence="3">Transcriptional regulator, XRE family</fullName>
    </submittedName>
</protein>
<dbReference type="GO" id="GO:0003677">
    <property type="term" value="F:DNA binding"/>
    <property type="evidence" value="ECO:0007669"/>
    <property type="project" value="UniProtKB-KW"/>
</dbReference>
<dbReference type="CDD" id="cd02209">
    <property type="entry name" value="cupin_XRE_C"/>
    <property type="match status" value="1"/>
</dbReference>
<accession>Q026G4</accession>
<name>Q026G4_SOLUE</name>
<dbReference type="InterPro" id="IPR014710">
    <property type="entry name" value="RmlC-like_jellyroll"/>
</dbReference>
<dbReference type="Gene3D" id="2.60.120.10">
    <property type="entry name" value="Jelly Rolls"/>
    <property type="match status" value="1"/>
</dbReference>
<dbReference type="KEGG" id="sus:Acid_2115"/>
<dbReference type="InParanoid" id="Q026G4"/>
<dbReference type="Gene3D" id="1.10.260.40">
    <property type="entry name" value="lambda repressor-like DNA-binding domains"/>
    <property type="match status" value="1"/>
</dbReference>
<dbReference type="AlphaFoldDB" id="Q026G4"/>
<evidence type="ECO:0000259" key="2">
    <source>
        <dbReference type="PROSITE" id="PS50943"/>
    </source>
</evidence>
<dbReference type="EMBL" id="CP000473">
    <property type="protein sequence ID" value="ABJ83105.1"/>
    <property type="molecule type" value="Genomic_DNA"/>
</dbReference>
<organism evidence="3">
    <name type="scientific">Solibacter usitatus (strain Ellin6076)</name>
    <dbReference type="NCBI Taxonomy" id="234267"/>
    <lineage>
        <taxon>Bacteria</taxon>
        <taxon>Pseudomonadati</taxon>
        <taxon>Acidobacteriota</taxon>
        <taxon>Terriglobia</taxon>
        <taxon>Bryobacterales</taxon>
        <taxon>Solibacteraceae</taxon>
        <taxon>Candidatus Solibacter</taxon>
    </lineage>
</organism>
<dbReference type="PROSITE" id="PS50943">
    <property type="entry name" value="HTH_CROC1"/>
    <property type="match status" value="1"/>
</dbReference>
<dbReference type="PANTHER" id="PTHR46797:SF19">
    <property type="entry name" value="BLL2473 PROTEIN"/>
    <property type="match status" value="1"/>
</dbReference>
<dbReference type="STRING" id="234267.Acid_2115"/>
<gene>
    <name evidence="3" type="ordered locus">Acid_2115</name>
</gene>
<dbReference type="eggNOG" id="COG1396">
    <property type="taxonomic scope" value="Bacteria"/>
</dbReference>
<dbReference type="GO" id="GO:0003700">
    <property type="term" value="F:DNA-binding transcription factor activity"/>
    <property type="evidence" value="ECO:0007669"/>
    <property type="project" value="TreeGrafter"/>
</dbReference>
<dbReference type="CDD" id="cd00093">
    <property type="entry name" value="HTH_XRE"/>
    <property type="match status" value="1"/>
</dbReference>
<evidence type="ECO:0000256" key="1">
    <source>
        <dbReference type="ARBA" id="ARBA00023125"/>
    </source>
</evidence>
<proteinExistence type="predicted"/>
<dbReference type="SUPFAM" id="SSF51182">
    <property type="entry name" value="RmlC-like cupins"/>
    <property type="match status" value="1"/>
</dbReference>
<feature type="domain" description="HTH cro/C1-type" evidence="2">
    <location>
        <begin position="46"/>
        <end position="100"/>
    </location>
</feature>
<keyword evidence="1" id="KW-0238">DNA-binding</keyword>
<dbReference type="InterPro" id="IPR010982">
    <property type="entry name" value="Lambda_DNA-bd_dom_sf"/>
</dbReference>
<dbReference type="eggNOG" id="COG1917">
    <property type="taxonomic scope" value="Bacteria"/>
</dbReference>
<dbReference type="GO" id="GO:0005829">
    <property type="term" value="C:cytosol"/>
    <property type="evidence" value="ECO:0007669"/>
    <property type="project" value="TreeGrafter"/>
</dbReference>
<sequence length="225" mass="25234">MSSDEFSRAEIKYHDFSTADMRSRDTESSEETIGRVLSAYDIGRKLRQLRLRKKIALVDLGRHTGLSASMLSQLENGKLVPTLATLARISMVFDVGLEHFFGNRRGQKTFALVRAAERLRFPERADAPKPAYFFECLAFAAQSKGLQAYVAEFPPRRAADVQEHFHEGAELIFVLEGSLAIRFEGEDHILQQGDSVYFDSSEPHSYRGVAEAPARAIVVTTPPRL</sequence>
<reference evidence="3" key="1">
    <citation type="submission" date="2006-10" db="EMBL/GenBank/DDBJ databases">
        <title>Complete sequence of Solibacter usitatus Ellin6076.</title>
        <authorList>
            <consortium name="US DOE Joint Genome Institute"/>
            <person name="Copeland A."/>
            <person name="Lucas S."/>
            <person name="Lapidus A."/>
            <person name="Barry K."/>
            <person name="Detter J.C."/>
            <person name="Glavina del Rio T."/>
            <person name="Hammon N."/>
            <person name="Israni S."/>
            <person name="Dalin E."/>
            <person name="Tice H."/>
            <person name="Pitluck S."/>
            <person name="Thompson L.S."/>
            <person name="Brettin T."/>
            <person name="Bruce D."/>
            <person name="Han C."/>
            <person name="Tapia R."/>
            <person name="Gilna P."/>
            <person name="Schmutz J."/>
            <person name="Larimer F."/>
            <person name="Land M."/>
            <person name="Hauser L."/>
            <person name="Kyrpides N."/>
            <person name="Mikhailova N."/>
            <person name="Janssen P.H."/>
            <person name="Kuske C.R."/>
            <person name="Richardson P."/>
        </authorList>
    </citation>
    <scope>NUCLEOTIDE SEQUENCE</scope>
    <source>
        <strain evidence="3">Ellin6076</strain>
    </source>
</reference>
<dbReference type="SMART" id="SM00530">
    <property type="entry name" value="HTH_XRE"/>
    <property type="match status" value="1"/>
</dbReference>
<dbReference type="HOGENOM" id="CLU_085376_3_2_0"/>
<evidence type="ECO:0000313" key="3">
    <source>
        <dbReference type="EMBL" id="ABJ83105.1"/>
    </source>
</evidence>
<dbReference type="PANTHER" id="PTHR46797">
    <property type="entry name" value="HTH-TYPE TRANSCRIPTIONAL REGULATOR"/>
    <property type="match status" value="1"/>
</dbReference>
<dbReference type="FunCoup" id="Q026G4">
    <property type="interactions" value="109"/>
</dbReference>
<dbReference type="Pfam" id="PF13560">
    <property type="entry name" value="HTH_31"/>
    <property type="match status" value="1"/>
</dbReference>